<dbReference type="PROSITE" id="PS51186">
    <property type="entry name" value="GNAT"/>
    <property type="match status" value="1"/>
</dbReference>
<dbReference type="Proteomes" id="UP001197974">
    <property type="component" value="Chromosome"/>
</dbReference>
<dbReference type="Gene3D" id="3.40.630.30">
    <property type="match status" value="1"/>
</dbReference>
<dbReference type="EMBL" id="CP129013">
    <property type="protein sequence ID" value="WLR42219.1"/>
    <property type="molecule type" value="Genomic_DNA"/>
</dbReference>
<feature type="domain" description="N-acetyltransferase" evidence="1">
    <location>
        <begin position="1"/>
        <end position="169"/>
    </location>
</feature>
<dbReference type="PANTHER" id="PTHR43415">
    <property type="entry name" value="SPERMIDINE N(1)-ACETYLTRANSFERASE"/>
    <property type="match status" value="1"/>
</dbReference>
<dbReference type="Pfam" id="PF00583">
    <property type="entry name" value="Acetyltransf_1"/>
    <property type="match status" value="1"/>
</dbReference>
<evidence type="ECO:0000313" key="3">
    <source>
        <dbReference type="Proteomes" id="UP001197974"/>
    </source>
</evidence>
<sequence>MIRIATESDAESIIEIRKGIILSENTTKFFLSSPNNIPVDVNKEQEKINTSQSKGNLNIVFEVDDQVIGFLVFYRFEQERLRHAGTLGMGIKEEYCNQGIGTKLIQDLLKWATKQNGLEKICLGVVSVNERAMKLYKRMGFAEEGRQRNQIKYEDGTYADDLLMAYYLGDKISTRNGRN</sequence>
<dbReference type="RefSeq" id="WP_226543320.1">
    <property type="nucleotide sequence ID" value="NZ_CP129013.1"/>
</dbReference>
<dbReference type="PANTHER" id="PTHR43415:SF3">
    <property type="entry name" value="GNAT-FAMILY ACETYLTRANSFERASE"/>
    <property type="match status" value="1"/>
</dbReference>
<dbReference type="SUPFAM" id="SSF55729">
    <property type="entry name" value="Acyl-CoA N-acyltransferases (Nat)"/>
    <property type="match status" value="1"/>
</dbReference>
<dbReference type="InterPro" id="IPR000182">
    <property type="entry name" value="GNAT_dom"/>
</dbReference>
<evidence type="ECO:0000259" key="1">
    <source>
        <dbReference type="PROSITE" id="PS51186"/>
    </source>
</evidence>
<protein>
    <submittedName>
        <fullName evidence="2">GNAT family N-acetyltransferase</fullName>
    </submittedName>
</protein>
<dbReference type="CDD" id="cd04301">
    <property type="entry name" value="NAT_SF"/>
    <property type="match status" value="1"/>
</dbReference>
<dbReference type="InterPro" id="IPR016181">
    <property type="entry name" value="Acyl_CoA_acyltransferase"/>
</dbReference>
<organism evidence="2 3">
    <name type="scientific">Bacillus carboniphilus</name>
    <dbReference type="NCBI Taxonomy" id="86663"/>
    <lineage>
        <taxon>Bacteria</taxon>
        <taxon>Bacillati</taxon>
        <taxon>Bacillota</taxon>
        <taxon>Bacilli</taxon>
        <taxon>Bacillales</taxon>
        <taxon>Bacillaceae</taxon>
        <taxon>Bacillus</taxon>
    </lineage>
</organism>
<name>A0ABY9JS34_9BACI</name>
<reference evidence="2 3" key="1">
    <citation type="submission" date="2023-06" db="EMBL/GenBank/DDBJ databases">
        <title>Five Gram-positive bacteria isolated from mangrove sediments in Shenzhen, Guangdong, China.</title>
        <authorList>
            <person name="Yu S."/>
            <person name="Zheng W."/>
            <person name="Huang Y."/>
        </authorList>
    </citation>
    <scope>NUCLEOTIDE SEQUENCE [LARGE SCALE GENOMIC DNA]</scope>
    <source>
        <strain evidence="2 3">SaN35-3</strain>
    </source>
</reference>
<accession>A0ABY9JS34</accession>
<proteinExistence type="predicted"/>
<gene>
    <name evidence="2" type="ORF">LC087_15980</name>
</gene>
<evidence type="ECO:0000313" key="2">
    <source>
        <dbReference type="EMBL" id="WLR42219.1"/>
    </source>
</evidence>
<keyword evidence="3" id="KW-1185">Reference proteome</keyword>